<feature type="region of interest" description="Disordered" evidence="5">
    <location>
        <begin position="903"/>
        <end position="928"/>
    </location>
</feature>
<sequence>MGGSEADGPTADDDEALGEGKKKKSLSALFIRLGLDKPTLRAMFKGSVPPLIGIAMYQAPAVSSYFQTVGYIVPIISVLALALLPRGKFMMNFVLNLLAVTFGAAVSMLALWSSVQARYHTSPADSPPSPRPPYNSSQSAVCAVWLFFNIWFGNVVRAKLPAFNIPVIIYSILVNISTTYGPFMATTSAARAFIEQLFTAMLVALALALAVNIFIFPVSSRLVVFKQFAAGIGLLRQIVSLQKSYLIGLESEDMFAVATRTETLLEKLGGKGSRQGAEVPKLTKEAKAARALQEAGAKMRELTGKLHADMPFAKRDIAWGKLDAKDLSELSNLFRNVYIPVLGMMTIIDIFKRVSEHRGWDTAKDAPREIVEEKDMEKHVWNEVMKQMHDPFEILSEAIDQGLEHAGLCLELLPRPKKASKKAGKAARDPDKVDIEAGEGLRPGDPGFARVIDEKVQAFHSRKGELLRTWIRERGFDFDEENDNRSSFRRERDQAQLNIVLYMENLMHASGVAVQELVAFADEKVGDGTMSKRRLIKPSFRRLRKWFLAVFSSEDSSAEQAPDIMETGANIVFFGDGYNQKKDPEHLPPATTWQRFGNCLRKIPKFFGSEESMFGFKVACATMSVGIVAFLERTQHFFMEQRLVWAMIIIAIGMTMTSGQSFFGFLCRVGGTVVAMCFSLIIWYIVDERIPGAIVFLWLSLFLHYYFFIKYPRFVPAVMIAIVTQVLIIGYELQVLTIGRAVAEQTGQPVYSTYLLAPYRLACVAGGSLVAFFWTIFPSPLTDRTWLRRDLSATLYLVANYFGVISSTLQSNVRGTAGNVNIPGTPAHQLSKIGRKIFGKVMMLIPSMSQHSEWQKWEPTIGGKFPREAYDDIILRSTRVMAYLTLVSYTLMHPCIIRLRGRADRDRRDSRRPRSRGNPVPLASRSSSMSSSSREWLSALAEVLTTLKPTHHAIVSTLTLLSNSLLSGQRLPPFLPLPRPYDMTAAPAVSDRDDDGDAGPIRMVNSRTGLADSHGESSGGACRNAAVASILDPRNMEQPGYAEFAVLQVCTTLVCDDLEGLVKAVSGLVGVVDFSFRLAGISDSTLDLGGGSDATSTKGKRE</sequence>
<dbReference type="InterPro" id="IPR018823">
    <property type="entry name" value="ArAE_2_N"/>
</dbReference>
<feature type="domain" description="Integral membrane bound transporter" evidence="8">
    <location>
        <begin position="637"/>
        <end position="774"/>
    </location>
</feature>
<feature type="transmembrane region" description="Helical" evidence="6">
    <location>
        <begin position="167"/>
        <end position="185"/>
    </location>
</feature>
<evidence type="ECO:0000256" key="3">
    <source>
        <dbReference type="ARBA" id="ARBA00022989"/>
    </source>
</evidence>
<gene>
    <name evidence="9" type="ORF">N656DRAFT_719596</name>
</gene>
<comment type="subcellular location">
    <subcellularLocation>
        <location evidence="1">Membrane</location>
        <topology evidence="1">Multi-pass membrane protein</topology>
    </subcellularLocation>
</comment>
<name>A0AAN6QCP2_9PEZI</name>
<feature type="transmembrane region" description="Helical" evidence="6">
    <location>
        <begin position="197"/>
        <end position="218"/>
    </location>
</feature>
<dbReference type="AlphaFoldDB" id="A0AAN6QCP2"/>
<dbReference type="PANTHER" id="PTHR37994">
    <property type="entry name" value="ARAE_2_N DOMAIN-CONTAINING PROTEIN-RELATED"/>
    <property type="match status" value="1"/>
</dbReference>
<dbReference type="GeneID" id="89936505"/>
<evidence type="ECO:0000256" key="1">
    <source>
        <dbReference type="ARBA" id="ARBA00004141"/>
    </source>
</evidence>
<feature type="transmembrane region" description="Helical" evidence="6">
    <location>
        <begin position="754"/>
        <end position="777"/>
    </location>
</feature>
<keyword evidence="10" id="KW-1185">Reference proteome</keyword>
<dbReference type="PANTHER" id="PTHR37994:SF4">
    <property type="entry name" value="ER TRANSPORTER 6TM N-TERMINAL DOMAIN-CONTAINING PROTEIN-RELATED"/>
    <property type="match status" value="1"/>
</dbReference>
<accession>A0AAN6QCP2</accession>
<keyword evidence="4 6" id="KW-0472">Membrane</keyword>
<evidence type="ECO:0000259" key="8">
    <source>
        <dbReference type="Pfam" id="PF13515"/>
    </source>
</evidence>
<proteinExistence type="predicted"/>
<dbReference type="InterPro" id="IPR049453">
    <property type="entry name" value="Memb_transporter_dom"/>
</dbReference>
<evidence type="ECO:0000256" key="2">
    <source>
        <dbReference type="ARBA" id="ARBA00022692"/>
    </source>
</evidence>
<evidence type="ECO:0000313" key="10">
    <source>
        <dbReference type="Proteomes" id="UP001302812"/>
    </source>
</evidence>
<feature type="transmembrane region" description="Helical" evidence="6">
    <location>
        <begin position="693"/>
        <end position="709"/>
    </location>
</feature>
<dbReference type="Pfam" id="PF10337">
    <property type="entry name" value="ArAE_2_N"/>
    <property type="match status" value="1"/>
</dbReference>
<feature type="transmembrane region" description="Helical" evidence="6">
    <location>
        <begin position="65"/>
        <end position="84"/>
    </location>
</feature>
<reference evidence="9" key="1">
    <citation type="journal article" date="2023" name="Mol. Phylogenet. Evol.">
        <title>Genome-scale phylogeny and comparative genomics of the fungal order Sordariales.</title>
        <authorList>
            <person name="Hensen N."/>
            <person name="Bonometti L."/>
            <person name="Westerberg I."/>
            <person name="Brannstrom I.O."/>
            <person name="Guillou S."/>
            <person name="Cros-Aarteil S."/>
            <person name="Calhoun S."/>
            <person name="Haridas S."/>
            <person name="Kuo A."/>
            <person name="Mondo S."/>
            <person name="Pangilinan J."/>
            <person name="Riley R."/>
            <person name="LaButti K."/>
            <person name="Andreopoulos B."/>
            <person name="Lipzen A."/>
            <person name="Chen C."/>
            <person name="Yan M."/>
            <person name="Daum C."/>
            <person name="Ng V."/>
            <person name="Clum A."/>
            <person name="Steindorff A."/>
            <person name="Ohm R.A."/>
            <person name="Martin F."/>
            <person name="Silar P."/>
            <person name="Natvig D.O."/>
            <person name="Lalanne C."/>
            <person name="Gautier V."/>
            <person name="Ament-Velasquez S.L."/>
            <person name="Kruys A."/>
            <person name="Hutchinson M.I."/>
            <person name="Powell A.J."/>
            <person name="Barry K."/>
            <person name="Miller A.N."/>
            <person name="Grigoriev I.V."/>
            <person name="Debuchy R."/>
            <person name="Gladieux P."/>
            <person name="Hiltunen Thoren M."/>
            <person name="Johannesson H."/>
        </authorList>
    </citation>
    <scope>NUCLEOTIDE SEQUENCE</scope>
    <source>
        <strain evidence="9">CBS 508.74</strain>
    </source>
</reference>
<reference evidence="9" key="2">
    <citation type="submission" date="2023-05" db="EMBL/GenBank/DDBJ databases">
        <authorList>
            <consortium name="Lawrence Berkeley National Laboratory"/>
            <person name="Steindorff A."/>
            <person name="Hensen N."/>
            <person name="Bonometti L."/>
            <person name="Westerberg I."/>
            <person name="Brannstrom I.O."/>
            <person name="Guillou S."/>
            <person name="Cros-Aarteil S."/>
            <person name="Calhoun S."/>
            <person name="Haridas S."/>
            <person name="Kuo A."/>
            <person name="Mondo S."/>
            <person name="Pangilinan J."/>
            <person name="Riley R."/>
            <person name="Labutti K."/>
            <person name="Andreopoulos B."/>
            <person name="Lipzen A."/>
            <person name="Chen C."/>
            <person name="Yanf M."/>
            <person name="Daum C."/>
            <person name="Ng V."/>
            <person name="Clum A."/>
            <person name="Ohm R."/>
            <person name="Martin F."/>
            <person name="Silar P."/>
            <person name="Natvig D."/>
            <person name="Lalanne C."/>
            <person name="Gautier V."/>
            <person name="Ament-Velasquez S.L."/>
            <person name="Kruys A."/>
            <person name="Hutchinson M.I."/>
            <person name="Powell A.J."/>
            <person name="Barry K."/>
            <person name="Miller A.N."/>
            <person name="Grigoriev I.V."/>
            <person name="Debuchy R."/>
            <person name="Gladieux P."/>
            <person name="Thoren M.H."/>
            <person name="Johannesson H."/>
        </authorList>
    </citation>
    <scope>NUCLEOTIDE SEQUENCE</scope>
    <source>
        <strain evidence="9">CBS 508.74</strain>
    </source>
</reference>
<evidence type="ECO:0000313" key="9">
    <source>
        <dbReference type="EMBL" id="KAK4107709.1"/>
    </source>
</evidence>
<dbReference type="GO" id="GO:0016020">
    <property type="term" value="C:membrane"/>
    <property type="evidence" value="ECO:0007669"/>
    <property type="project" value="UniProtKB-SubCell"/>
</dbReference>
<comment type="caution">
    <text evidence="9">The sequence shown here is derived from an EMBL/GenBank/DDBJ whole genome shotgun (WGS) entry which is preliminary data.</text>
</comment>
<feature type="transmembrane region" description="Helical" evidence="6">
    <location>
        <begin position="715"/>
        <end position="733"/>
    </location>
</feature>
<keyword evidence="3 6" id="KW-1133">Transmembrane helix</keyword>
<keyword evidence="2 6" id="KW-0812">Transmembrane</keyword>
<dbReference type="EMBL" id="MU853370">
    <property type="protein sequence ID" value="KAK4107709.1"/>
    <property type="molecule type" value="Genomic_DNA"/>
</dbReference>
<dbReference type="Proteomes" id="UP001302812">
    <property type="component" value="Unassembled WGS sequence"/>
</dbReference>
<feature type="transmembrane region" description="Helical" evidence="6">
    <location>
        <begin position="93"/>
        <end position="115"/>
    </location>
</feature>
<feature type="compositionally biased region" description="Basic and acidic residues" evidence="5">
    <location>
        <begin position="426"/>
        <end position="435"/>
    </location>
</feature>
<evidence type="ECO:0000256" key="4">
    <source>
        <dbReference type="ARBA" id="ARBA00023136"/>
    </source>
</evidence>
<feature type="transmembrane region" description="Helical" evidence="6">
    <location>
        <begin position="669"/>
        <end position="686"/>
    </location>
</feature>
<evidence type="ECO:0000256" key="6">
    <source>
        <dbReference type="SAM" id="Phobius"/>
    </source>
</evidence>
<organism evidence="9 10">
    <name type="scientific">Canariomyces notabilis</name>
    <dbReference type="NCBI Taxonomy" id="2074819"/>
    <lineage>
        <taxon>Eukaryota</taxon>
        <taxon>Fungi</taxon>
        <taxon>Dikarya</taxon>
        <taxon>Ascomycota</taxon>
        <taxon>Pezizomycotina</taxon>
        <taxon>Sordariomycetes</taxon>
        <taxon>Sordariomycetidae</taxon>
        <taxon>Sordariales</taxon>
        <taxon>Chaetomiaceae</taxon>
        <taxon>Canariomyces</taxon>
    </lineage>
</organism>
<feature type="domain" description="Putative ER transporter 6TM N-terminal" evidence="7">
    <location>
        <begin position="134"/>
        <end position="354"/>
    </location>
</feature>
<feature type="region of interest" description="Disordered" evidence="5">
    <location>
        <begin position="419"/>
        <end position="440"/>
    </location>
</feature>
<protein>
    <recommendedName>
        <fullName evidence="11">ER transporter 6TM N-terminal domain-containing protein</fullName>
    </recommendedName>
</protein>
<feature type="transmembrane region" description="Helical" evidence="6">
    <location>
        <begin position="135"/>
        <end position="155"/>
    </location>
</feature>
<evidence type="ECO:0008006" key="11">
    <source>
        <dbReference type="Google" id="ProtNLM"/>
    </source>
</evidence>
<evidence type="ECO:0000259" key="7">
    <source>
        <dbReference type="Pfam" id="PF10337"/>
    </source>
</evidence>
<evidence type="ECO:0000256" key="5">
    <source>
        <dbReference type="SAM" id="MobiDB-lite"/>
    </source>
</evidence>
<dbReference type="Pfam" id="PF13515">
    <property type="entry name" value="FUSC_2"/>
    <property type="match status" value="1"/>
</dbReference>
<dbReference type="RefSeq" id="XP_064665279.1">
    <property type="nucleotide sequence ID" value="XM_064812380.1"/>
</dbReference>